<evidence type="ECO:0000313" key="2">
    <source>
        <dbReference type="Proteomes" id="UP000063308"/>
    </source>
</evidence>
<organism evidence="1 2">
    <name type="scientific">Bradyrhizobium diazoefficiens</name>
    <dbReference type="NCBI Taxonomy" id="1355477"/>
    <lineage>
        <taxon>Bacteria</taxon>
        <taxon>Pseudomonadati</taxon>
        <taxon>Pseudomonadota</taxon>
        <taxon>Alphaproteobacteria</taxon>
        <taxon>Hyphomicrobiales</taxon>
        <taxon>Nitrobacteraceae</taxon>
        <taxon>Bradyrhizobium</taxon>
    </lineage>
</organism>
<gene>
    <name evidence="1" type="ORF">NK6_5401</name>
</gene>
<evidence type="ECO:0000313" key="1">
    <source>
        <dbReference type="EMBL" id="BAR58560.1"/>
    </source>
</evidence>
<protein>
    <submittedName>
        <fullName evidence="1">Uncharacterized protein</fullName>
    </submittedName>
</protein>
<name>A0A0E3VV53_9BRAD</name>
<accession>A0A0E3VV53</accession>
<dbReference type="AlphaFoldDB" id="A0A0E3VV53"/>
<dbReference type="EMBL" id="AP014685">
    <property type="protein sequence ID" value="BAR58560.1"/>
    <property type="molecule type" value="Genomic_DNA"/>
</dbReference>
<sequence length="83" mass="8764">MEPYVWMKATLKAIATGHPQSRIDEWDANVAYGFLAKLSPVCGGRLKDLLGNSAGGVGHLLNDLAGKRPTGQVGQSAMGVEKL</sequence>
<dbReference type="Proteomes" id="UP000063308">
    <property type="component" value="Chromosome"/>
</dbReference>
<proteinExistence type="predicted"/>
<reference evidence="1 2" key="1">
    <citation type="submission" date="2014-11" db="EMBL/GenBank/DDBJ databases">
        <title>Symbiosis island explosion on the genome of extra-slow-growing strains of soybean bradyrhizobia with massive insertion sequences.</title>
        <authorList>
            <person name="Iida T."/>
            <person name="Minamisawa K."/>
        </authorList>
    </citation>
    <scope>NUCLEOTIDE SEQUENCE [LARGE SCALE GENOMIC DNA]</scope>
    <source>
        <strain evidence="1 2">NK6</strain>
    </source>
</reference>